<reference evidence="19" key="1">
    <citation type="submission" date="2017-05" db="UniProtKB">
        <authorList>
            <consortium name="EnsemblMetazoa"/>
        </authorList>
    </citation>
    <scope>IDENTIFICATION</scope>
</reference>
<keyword evidence="10" id="KW-0378">Hydrolase</keyword>
<evidence type="ECO:0000256" key="5">
    <source>
        <dbReference type="ARBA" id="ARBA00022528"/>
    </source>
</evidence>
<comment type="subcellular location">
    <subcellularLocation>
        <location evidence="2">Membrane</location>
        <topology evidence="2">Single-pass membrane protein</topology>
    </subcellularLocation>
    <subcellularLocation>
        <location evidence="17">Plastid</location>
        <location evidence="17">Chloroplast outer membrane</location>
    </subcellularLocation>
</comment>
<feature type="domain" description="AIG1-type G" evidence="18">
    <location>
        <begin position="18"/>
        <end position="150"/>
    </location>
</feature>
<dbReference type="InterPro" id="IPR006703">
    <property type="entry name" value="G_AIG1"/>
</dbReference>
<evidence type="ECO:0000256" key="6">
    <source>
        <dbReference type="ARBA" id="ARBA00022640"/>
    </source>
</evidence>
<keyword evidence="12" id="KW-0460">Magnesium</keyword>
<keyword evidence="16" id="KW-0472">Membrane</keyword>
<keyword evidence="15" id="KW-0342">GTP-binding</keyword>
<evidence type="ECO:0000256" key="3">
    <source>
        <dbReference type="ARBA" id="ARBA00008535"/>
    </source>
</evidence>
<keyword evidence="8" id="KW-0479">Metal-binding</keyword>
<dbReference type="InParanoid" id="A0A1X7VPM7"/>
<name>A0A1X7VPM7_AMPQE</name>
<dbReference type="PANTHER" id="PTHR10903">
    <property type="entry name" value="GTPASE, IMAP FAMILY MEMBER-RELATED"/>
    <property type="match status" value="1"/>
</dbReference>
<dbReference type="GO" id="GO:0016787">
    <property type="term" value="F:hydrolase activity"/>
    <property type="evidence" value="ECO:0007669"/>
    <property type="project" value="UniProtKB-KW"/>
</dbReference>
<dbReference type="InterPro" id="IPR027417">
    <property type="entry name" value="P-loop_NTPase"/>
</dbReference>
<dbReference type="OrthoDB" id="5985928at2759"/>
<dbReference type="GO" id="GO:0046872">
    <property type="term" value="F:metal ion binding"/>
    <property type="evidence" value="ECO:0007669"/>
    <property type="project" value="UniProtKB-KW"/>
</dbReference>
<dbReference type="InterPro" id="IPR045058">
    <property type="entry name" value="GIMA/IAN/Toc"/>
</dbReference>
<keyword evidence="7" id="KW-0812">Transmembrane</keyword>
<comment type="similarity">
    <text evidence="3">Belongs to the TRAFAC class TrmE-Era-EngA-EngB-Septin-like GTPase superfamily. AIG1/Toc34/Toc159-like paraseptin GTPase family. IAN subfamily.</text>
</comment>
<dbReference type="GO" id="GO:0005525">
    <property type="term" value="F:GTP binding"/>
    <property type="evidence" value="ECO:0007669"/>
    <property type="project" value="UniProtKB-KW"/>
</dbReference>
<protein>
    <recommendedName>
        <fullName evidence="18">AIG1-type G domain-containing protein</fullName>
    </recommendedName>
</protein>
<evidence type="ECO:0000256" key="16">
    <source>
        <dbReference type="ARBA" id="ARBA00023136"/>
    </source>
</evidence>
<evidence type="ECO:0000256" key="11">
    <source>
        <dbReference type="ARBA" id="ARBA00022805"/>
    </source>
</evidence>
<evidence type="ECO:0000256" key="14">
    <source>
        <dbReference type="ARBA" id="ARBA00022989"/>
    </source>
</evidence>
<keyword evidence="6" id="KW-0934">Plastid</keyword>
<evidence type="ECO:0000256" key="7">
    <source>
        <dbReference type="ARBA" id="ARBA00022692"/>
    </source>
</evidence>
<dbReference type="Pfam" id="PF04548">
    <property type="entry name" value="AIG1"/>
    <property type="match status" value="1"/>
</dbReference>
<dbReference type="EnsemblMetazoa" id="Aqu2.1.41348_001">
    <property type="protein sequence ID" value="Aqu2.1.41348_001"/>
    <property type="gene ID" value="Aqu2.1.41348"/>
</dbReference>
<sequence>MSTMKHILTSEGTSSDIHLLVVGKTGQGKSTFINSLIDLQKEIAKEGAETDRCTESCHSYVHSELIPGVKVRVIDSPGLQDIHNDEQLYIKKIKAHCHEVNLVLYCMRMIDHKISNDDKCAVRKLHQAFGPSFFKRVLIVLTFANKEKCDKKDSRDDDDPEPPFEDTEAWVELIKKRFVKRLQRRAVRINDFLKKHFGIDDLVVQVVPAGYYKPTFSDHYPMKLPDRENWLHDLIKFAHSQIKEKHNFSLWNLNDSTCITIELQQHSIEGGLESTIEIADLGYELTVPALTEEQLTINVRTIFCGPFTLPDGCTIVSAIYDIALPEELPPDFYTTIKLEHCVDLNDDITPGKMCFATATVDLEKKVFAFNCIDGGTFPIGETYASLKISNSCLICVLYKGSMRDTSVKYAGQCSYVKEYKNCWTMSILFTKHLKAHLKYAQTESIGTIESHSFLFTVRNDGQELSMGLCKCKNPMEIKGWKISPISLIPDKITKAEIDSVELQQDFRKLQSRIIPLIEFSVYVDDIETAYDELEKYLDIESTTLHIFVKRQKE</sequence>
<dbReference type="Gene3D" id="3.40.50.300">
    <property type="entry name" value="P-loop containing nucleotide triphosphate hydrolases"/>
    <property type="match status" value="1"/>
</dbReference>
<evidence type="ECO:0000256" key="4">
    <source>
        <dbReference type="ARBA" id="ARBA00022448"/>
    </source>
</evidence>
<evidence type="ECO:0000256" key="10">
    <source>
        <dbReference type="ARBA" id="ARBA00022801"/>
    </source>
</evidence>
<evidence type="ECO:0000256" key="2">
    <source>
        <dbReference type="ARBA" id="ARBA00004167"/>
    </source>
</evidence>
<evidence type="ECO:0000256" key="12">
    <source>
        <dbReference type="ARBA" id="ARBA00022842"/>
    </source>
</evidence>
<keyword evidence="13" id="KW-0653">Protein transport</keyword>
<comment type="cofactor">
    <cofactor evidence="1">
        <name>Mg(2+)</name>
        <dbReference type="ChEBI" id="CHEBI:18420"/>
    </cofactor>
</comment>
<evidence type="ECO:0000256" key="17">
    <source>
        <dbReference type="ARBA" id="ARBA00024013"/>
    </source>
</evidence>
<dbReference type="SUPFAM" id="SSF52540">
    <property type="entry name" value="P-loop containing nucleoside triphosphate hydrolases"/>
    <property type="match status" value="1"/>
</dbReference>
<evidence type="ECO:0000256" key="8">
    <source>
        <dbReference type="ARBA" id="ARBA00022723"/>
    </source>
</evidence>
<evidence type="ECO:0000256" key="13">
    <source>
        <dbReference type="ARBA" id="ARBA00022927"/>
    </source>
</evidence>
<evidence type="ECO:0000313" key="19">
    <source>
        <dbReference type="EnsemblMetazoa" id="Aqu2.1.41348_001"/>
    </source>
</evidence>
<organism evidence="19">
    <name type="scientific">Amphimedon queenslandica</name>
    <name type="common">Sponge</name>
    <dbReference type="NCBI Taxonomy" id="400682"/>
    <lineage>
        <taxon>Eukaryota</taxon>
        <taxon>Metazoa</taxon>
        <taxon>Porifera</taxon>
        <taxon>Demospongiae</taxon>
        <taxon>Heteroscleromorpha</taxon>
        <taxon>Haplosclerida</taxon>
        <taxon>Niphatidae</taxon>
        <taxon>Amphimedon</taxon>
    </lineage>
</organism>
<dbReference type="PANTHER" id="PTHR10903:SF135">
    <property type="entry name" value="TRANSLOCASE OF CHLOROPLAST 120, CHLOROPLASTIC-RELATED"/>
    <property type="match status" value="1"/>
</dbReference>
<evidence type="ECO:0000256" key="15">
    <source>
        <dbReference type="ARBA" id="ARBA00023134"/>
    </source>
</evidence>
<keyword evidence="11" id="KW-1002">Plastid outer membrane</keyword>
<accession>A0A1X7VPM7</accession>
<evidence type="ECO:0000259" key="18">
    <source>
        <dbReference type="Pfam" id="PF04548"/>
    </source>
</evidence>
<keyword evidence="9" id="KW-0547">Nucleotide-binding</keyword>
<dbReference type="GO" id="GO:0015031">
    <property type="term" value="P:protein transport"/>
    <property type="evidence" value="ECO:0007669"/>
    <property type="project" value="UniProtKB-KW"/>
</dbReference>
<keyword evidence="14" id="KW-1133">Transmembrane helix</keyword>
<dbReference type="GO" id="GO:0016020">
    <property type="term" value="C:membrane"/>
    <property type="evidence" value="ECO:0007669"/>
    <property type="project" value="UniProtKB-SubCell"/>
</dbReference>
<evidence type="ECO:0000256" key="9">
    <source>
        <dbReference type="ARBA" id="ARBA00022741"/>
    </source>
</evidence>
<dbReference type="AlphaFoldDB" id="A0A1X7VPM7"/>
<evidence type="ECO:0000256" key="1">
    <source>
        <dbReference type="ARBA" id="ARBA00001946"/>
    </source>
</evidence>
<keyword evidence="4" id="KW-0813">Transport</keyword>
<keyword evidence="5" id="KW-0150">Chloroplast</keyword>
<proteinExistence type="inferred from homology"/>